<dbReference type="Proteomes" id="UP000034175">
    <property type="component" value="Unassembled WGS sequence"/>
</dbReference>
<keyword evidence="1" id="KW-0472">Membrane</keyword>
<comment type="caution">
    <text evidence="2">The sequence shown here is derived from an EMBL/GenBank/DDBJ whole genome shotgun (WGS) entry which is preliminary data.</text>
</comment>
<keyword evidence="1" id="KW-1133">Transmembrane helix</keyword>
<dbReference type="AlphaFoldDB" id="A0A0G1P1L7"/>
<gene>
    <name evidence="2" type="ORF">UX39_C0006G0011</name>
</gene>
<reference evidence="2 3" key="1">
    <citation type="journal article" date="2015" name="Nature">
        <title>rRNA introns, odd ribosomes, and small enigmatic genomes across a large radiation of phyla.</title>
        <authorList>
            <person name="Brown C.T."/>
            <person name="Hug L.A."/>
            <person name="Thomas B.C."/>
            <person name="Sharon I."/>
            <person name="Castelle C.J."/>
            <person name="Singh A."/>
            <person name="Wilkins M.J."/>
            <person name="Williams K.H."/>
            <person name="Banfield J.F."/>
        </authorList>
    </citation>
    <scope>NUCLEOTIDE SEQUENCE [LARGE SCALE GENOMIC DNA]</scope>
</reference>
<feature type="transmembrane region" description="Helical" evidence="1">
    <location>
        <begin position="55"/>
        <end position="79"/>
    </location>
</feature>
<accession>A0A0G1P1L7</accession>
<dbReference type="NCBIfam" id="NF045849">
    <property type="entry name" value="ICE_MMCAP2_0565"/>
    <property type="match status" value="1"/>
</dbReference>
<evidence type="ECO:0000256" key="1">
    <source>
        <dbReference type="SAM" id="Phobius"/>
    </source>
</evidence>
<feature type="transmembrane region" description="Helical" evidence="1">
    <location>
        <begin position="91"/>
        <end position="111"/>
    </location>
</feature>
<proteinExistence type="predicted"/>
<evidence type="ECO:0000313" key="2">
    <source>
        <dbReference type="EMBL" id="KKU26799.1"/>
    </source>
</evidence>
<evidence type="ECO:0000313" key="3">
    <source>
        <dbReference type="Proteomes" id="UP000034175"/>
    </source>
</evidence>
<keyword evidence="1" id="KW-0812">Transmembrane</keyword>
<dbReference type="Gene3D" id="1.20.1070.10">
    <property type="entry name" value="Rhodopsin 7-helix transmembrane proteins"/>
    <property type="match status" value="1"/>
</dbReference>
<dbReference type="EMBL" id="LCMA01000006">
    <property type="protein sequence ID" value="KKU26799.1"/>
    <property type="molecule type" value="Genomic_DNA"/>
</dbReference>
<protein>
    <submittedName>
        <fullName evidence="2">Uncharacterized protein</fullName>
    </submittedName>
</protein>
<name>A0A0G1P1L7_9BACT</name>
<organism evidence="2 3">
    <name type="scientific">Candidatus Magasanikbacteria bacterium GW2011_GWA2_46_17</name>
    <dbReference type="NCBI Taxonomy" id="1619042"/>
    <lineage>
        <taxon>Bacteria</taxon>
        <taxon>Candidatus Magasanikiibacteriota</taxon>
    </lineage>
</organism>
<sequence length="183" mass="19650">MKKQAVTFFLVFLVIGFLFGFSAVFAVGLHGADKTAASAGLTSYPDNIMEITGGFIGTLLSFIAVFFFILMVYGGFIWMMARGNEEQEKKALRTVIAAVIGMTIIVSAYALTKLIFTRLNETDPKNDDSACIKKGEGWSCGSIDSCSGVTGQNIEEKRESCSQSSSCAINLCPGNDTIVCCQS</sequence>